<evidence type="ECO:0000256" key="6">
    <source>
        <dbReference type="RuleBase" id="RU365102"/>
    </source>
</evidence>
<dbReference type="GO" id="GO:0046873">
    <property type="term" value="F:metal ion transmembrane transporter activity"/>
    <property type="evidence" value="ECO:0007669"/>
    <property type="project" value="InterPro"/>
</dbReference>
<feature type="transmembrane region" description="Helical" evidence="6">
    <location>
        <begin position="102"/>
        <end position="126"/>
    </location>
</feature>
<feature type="transmembrane region" description="Helical" evidence="6">
    <location>
        <begin position="132"/>
        <end position="152"/>
    </location>
</feature>
<dbReference type="EMBL" id="VOPY01000001">
    <property type="protein sequence ID" value="TXC73455.1"/>
    <property type="molecule type" value="Genomic_DNA"/>
</dbReference>
<proteinExistence type="inferred from homology"/>
<dbReference type="AlphaFoldDB" id="A0A5C6UQZ6"/>
<comment type="caution">
    <text evidence="7">The sequence shown here is derived from an EMBL/GenBank/DDBJ whole genome shotgun (WGS) entry which is preliminary data.</text>
</comment>
<evidence type="ECO:0000256" key="4">
    <source>
        <dbReference type="ARBA" id="ARBA00022989"/>
    </source>
</evidence>
<gene>
    <name evidence="7" type="ORF">FSZ31_01485</name>
</gene>
<feature type="transmembrane region" description="Helical" evidence="6">
    <location>
        <begin position="164"/>
        <end position="184"/>
    </location>
</feature>
<reference evidence="7 8" key="1">
    <citation type="submission" date="2019-08" db="EMBL/GenBank/DDBJ databases">
        <title>Sphingorhabdus soil sp. nov., isolated from arctic soil.</title>
        <authorList>
            <person name="Liu Y."/>
        </authorList>
    </citation>
    <scope>NUCLEOTIDE SEQUENCE [LARGE SCALE GENOMIC DNA]</scope>
    <source>
        <strain evidence="7 8">D-2Q-5-6</strain>
    </source>
</reference>
<dbReference type="RefSeq" id="WP_147121291.1">
    <property type="nucleotide sequence ID" value="NZ_VOPY01000001.1"/>
</dbReference>
<dbReference type="Pfam" id="PF01169">
    <property type="entry name" value="GDT1"/>
    <property type="match status" value="2"/>
</dbReference>
<evidence type="ECO:0000256" key="2">
    <source>
        <dbReference type="ARBA" id="ARBA00009190"/>
    </source>
</evidence>
<keyword evidence="4 6" id="KW-1133">Transmembrane helix</keyword>
<organism evidence="7 8">
    <name type="scientific">Flavisphingopyxis soli</name>
    <dbReference type="NCBI Taxonomy" id="2601267"/>
    <lineage>
        <taxon>Bacteria</taxon>
        <taxon>Pseudomonadati</taxon>
        <taxon>Pseudomonadota</taxon>
        <taxon>Alphaproteobacteria</taxon>
        <taxon>Sphingomonadales</taxon>
        <taxon>Sphingopyxidaceae</taxon>
        <taxon>Flavisphingopyxis</taxon>
    </lineage>
</organism>
<dbReference type="GO" id="GO:0016020">
    <property type="term" value="C:membrane"/>
    <property type="evidence" value="ECO:0007669"/>
    <property type="project" value="UniProtKB-SubCell"/>
</dbReference>
<dbReference type="PANTHER" id="PTHR12608:SF1">
    <property type="entry name" value="TRANSMEMBRANE PROTEIN 165"/>
    <property type="match status" value="1"/>
</dbReference>
<evidence type="ECO:0000256" key="1">
    <source>
        <dbReference type="ARBA" id="ARBA00004141"/>
    </source>
</evidence>
<comment type="similarity">
    <text evidence="2 6">Belongs to the GDT1 family.</text>
</comment>
<evidence type="ECO:0000256" key="3">
    <source>
        <dbReference type="ARBA" id="ARBA00022692"/>
    </source>
</evidence>
<keyword evidence="3 6" id="KW-0812">Transmembrane</keyword>
<keyword evidence="8" id="KW-1185">Reference proteome</keyword>
<protein>
    <recommendedName>
        <fullName evidence="6">GDT1 family protein</fullName>
    </recommendedName>
</protein>
<evidence type="ECO:0000256" key="5">
    <source>
        <dbReference type="ARBA" id="ARBA00023136"/>
    </source>
</evidence>
<evidence type="ECO:0000313" key="8">
    <source>
        <dbReference type="Proteomes" id="UP000321129"/>
    </source>
</evidence>
<feature type="transmembrane region" description="Helical" evidence="6">
    <location>
        <begin position="69"/>
        <end position="90"/>
    </location>
</feature>
<dbReference type="OrthoDB" id="7585760at2"/>
<dbReference type="Proteomes" id="UP000321129">
    <property type="component" value="Unassembled WGS sequence"/>
</dbReference>
<feature type="transmembrane region" description="Helical" evidence="6">
    <location>
        <begin position="41"/>
        <end position="63"/>
    </location>
</feature>
<sequence>MDTLLLTMIATFVAEIGDRTQLLVALLVVRTARPGPIFAGFAAATVVNCTLSVLVGSFFASVISGHALMMFQALALAFAAIAMLWPRLALDRLDGWRMAPFWLALLGCLVLEFGDKSQFLVIAGAARADLPWIAGLGGAIGIAAATLPAVAFARRIEGWAPLKWLRFAGGIGFAAAAVVIGVGAL</sequence>
<comment type="subcellular location">
    <subcellularLocation>
        <location evidence="1 6">Membrane</location>
        <topology evidence="1 6">Multi-pass membrane protein</topology>
    </subcellularLocation>
</comment>
<evidence type="ECO:0000313" key="7">
    <source>
        <dbReference type="EMBL" id="TXC73455.1"/>
    </source>
</evidence>
<name>A0A5C6UQZ6_9SPHN</name>
<accession>A0A5C6UQZ6</accession>
<dbReference type="PANTHER" id="PTHR12608">
    <property type="entry name" value="TRANSMEMBRANE PROTEIN HTP-1 RELATED"/>
    <property type="match status" value="1"/>
</dbReference>
<dbReference type="InterPro" id="IPR001727">
    <property type="entry name" value="GDT1-like"/>
</dbReference>
<keyword evidence="5 6" id="KW-0472">Membrane</keyword>